<name>A0AAD5WDU4_PARTN</name>
<evidence type="ECO:0000313" key="2">
    <source>
        <dbReference type="Proteomes" id="UP001196413"/>
    </source>
</evidence>
<gene>
    <name evidence="1" type="ORF">KIN20_027493</name>
</gene>
<organism evidence="1 2">
    <name type="scientific">Parelaphostrongylus tenuis</name>
    <name type="common">Meningeal worm</name>
    <dbReference type="NCBI Taxonomy" id="148309"/>
    <lineage>
        <taxon>Eukaryota</taxon>
        <taxon>Metazoa</taxon>
        <taxon>Ecdysozoa</taxon>
        <taxon>Nematoda</taxon>
        <taxon>Chromadorea</taxon>
        <taxon>Rhabditida</taxon>
        <taxon>Rhabditina</taxon>
        <taxon>Rhabditomorpha</taxon>
        <taxon>Strongyloidea</taxon>
        <taxon>Metastrongylidae</taxon>
        <taxon>Parelaphostrongylus</taxon>
    </lineage>
</organism>
<dbReference type="Proteomes" id="UP001196413">
    <property type="component" value="Unassembled WGS sequence"/>
</dbReference>
<dbReference type="EMBL" id="JAHQIW010005651">
    <property type="protein sequence ID" value="KAJ1366740.1"/>
    <property type="molecule type" value="Genomic_DNA"/>
</dbReference>
<evidence type="ECO:0000313" key="1">
    <source>
        <dbReference type="EMBL" id="KAJ1366740.1"/>
    </source>
</evidence>
<dbReference type="AlphaFoldDB" id="A0AAD5WDU4"/>
<protein>
    <submittedName>
        <fullName evidence="1">Uncharacterized protein</fullName>
    </submittedName>
</protein>
<proteinExistence type="predicted"/>
<comment type="caution">
    <text evidence="1">The sequence shown here is derived from an EMBL/GenBank/DDBJ whole genome shotgun (WGS) entry which is preliminary data.</text>
</comment>
<accession>A0AAD5WDU4</accession>
<sequence>MLVIGNGIAGVNPHSSFLRTRAINYATGAPVHSLCNMFLLKYNRTHSLFFKENLEGLRYACPNVSKFTETT</sequence>
<keyword evidence="2" id="KW-1185">Reference proteome</keyword>
<reference evidence="1" key="1">
    <citation type="submission" date="2021-06" db="EMBL/GenBank/DDBJ databases">
        <title>Parelaphostrongylus tenuis whole genome reference sequence.</title>
        <authorList>
            <person name="Garwood T.J."/>
            <person name="Larsen P.A."/>
            <person name="Fountain-Jones N.M."/>
            <person name="Garbe J.R."/>
            <person name="Macchietto M.G."/>
            <person name="Kania S.A."/>
            <person name="Gerhold R.W."/>
            <person name="Richards J.E."/>
            <person name="Wolf T.M."/>
        </authorList>
    </citation>
    <scope>NUCLEOTIDE SEQUENCE</scope>
    <source>
        <strain evidence="1">MNPRO001-30</strain>
        <tissue evidence="1">Meninges</tissue>
    </source>
</reference>